<dbReference type="RefSeq" id="WP_346245834.1">
    <property type="nucleotide sequence ID" value="NZ_JBDIZK010000003.1"/>
</dbReference>
<accession>A0ABV0B5F6</accession>
<comment type="caution">
    <text evidence="1">The sequence shown here is derived from an EMBL/GenBank/DDBJ whole genome shotgun (WGS) entry which is preliminary data.</text>
</comment>
<keyword evidence="2" id="KW-1185">Reference proteome</keyword>
<proteinExistence type="predicted"/>
<gene>
    <name evidence="1" type="ORF">TPR58_06650</name>
</gene>
<reference evidence="1 2" key="1">
    <citation type="submission" date="2024-05" db="EMBL/GenBank/DDBJ databases">
        <title>Sphingomonas sp. HF-S3 16S ribosomal RNA gene Genome sequencing and assembly.</title>
        <authorList>
            <person name="Lee H."/>
        </authorList>
    </citation>
    <scope>NUCLEOTIDE SEQUENCE [LARGE SCALE GENOMIC DNA]</scope>
    <source>
        <strain evidence="1 2">HF-S3</strain>
    </source>
</reference>
<name>A0ABV0B5F6_9SPHN</name>
<evidence type="ECO:0000313" key="2">
    <source>
        <dbReference type="Proteomes" id="UP001427805"/>
    </source>
</evidence>
<sequence length="95" mass="10938">MHRADVDLLDCNRTYWVPIVIAPCSDWAAAPGCHPGDRFLVDRHTLRAQRDEISAFATRLSCLSWIMRHRVELNRALPRATVCAVRLDRWLLGLE</sequence>
<dbReference type="Proteomes" id="UP001427805">
    <property type="component" value="Unassembled WGS sequence"/>
</dbReference>
<organism evidence="1 2">
    <name type="scientific">Sphingomonas rustica</name>
    <dbReference type="NCBI Taxonomy" id="3103142"/>
    <lineage>
        <taxon>Bacteria</taxon>
        <taxon>Pseudomonadati</taxon>
        <taxon>Pseudomonadota</taxon>
        <taxon>Alphaproteobacteria</taxon>
        <taxon>Sphingomonadales</taxon>
        <taxon>Sphingomonadaceae</taxon>
        <taxon>Sphingomonas</taxon>
    </lineage>
</organism>
<dbReference type="EMBL" id="JBDIZK010000003">
    <property type="protein sequence ID" value="MEN3746838.1"/>
    <property type="molecule type" value="Genomic_DNA"/>
</dbReference>
<protein>
    <submittedName>
        <fullName evidence="1">Uncharacterized protein</fullName>
    </submittedName>
</protein>
<evidence type="ECO:0000313" key="1">
    <source>
        <dbReference type="EMBL" id="MEN3746838.1"/>
    </source>
</evidence>